<evidence type="ECO:0000256" key="3">
    <source>
        <dbReference type="ARBA" id="ARBA00022435"/>
    </source>
</evidence>
<evidence type="ECO:0000256" key="1">
    <source>
        <dbReference type="ARBA" id="ARBA00006394"/>
    </source>
</evidence>
<dbReference type="InterPro" id="IPR048355">
    <property type="entry name" value="MS_C"/>
</dbReference>
<dbReference type="InterPro" id="IPR011076">
    <property type="entry name" value="Malate_synth_sf"/>
</dbReference>
<evidence type="ECO:0000259" key="12">
    <source>
        <dbReference type="Pfam" id="PF20659"/>
    </source>
</evidence>
<evidence type="ECO:0000259" key="11">
    <source>
        <dbReference type="Pfam" id="PF20656"/>
    </source>
</evidence>
<dbReference type="RefSeq" id="WP_204064343.1">
    <property type="nucleotide sequence ID" value="NZ_BOOJ01000024.1"/>
</dbReference>
<dbReference type="SUPFAM" id="SSF51645">
    <property type="entry name" value="Malate synthase G"/>
    <property type="match status" value="1"/>
</dbReference>
<dbReference type="GO" id="GO:0004474">
    <property type="term" value="F:malate synthase activity"/>
    <property type="evidence" value="ECO:0007669"/>
    <property type="project" value="UniProtKB-EC"/>
</dbReference>
<dbReference type="NCBIfam" id="TIGR01344">
    <property type="entry name" value="malate_syn_A"/>
    <property type="match status" value="1"/>
</dbReference>
<dbReference type="FunFam" id="3.20.20.360:FF:000001">
    <property type="entry name" value="Malate synthase"/>
    <property type="match status" value="1"/>
</dbReference>
<dbReference type="AlphaFoldDB" id="A0A8J3SEZ1"/>
<dbReference type="EC" id="2.3.3.9" evidence="2 9"/>
<dbReference type="UniPathway" id="UPA00703">
    <property type="reaction ID" value="UER00720"/>
</dbReference>
<evidence type="ECO:0000256" key="9">
    <source>
        <dbReference type="RuleBase" id="RU000555"/>
    </source>
</evidence>
<dbReference type="Gene3D" id="1.20.1220.12">
    <property type="entry name" value="Malate synthase, domain III"/>
    <property type="match status" value="1"/>
</dbReference>
<comment type="similarity">
    <text evidence="1 9">Belongs to the malate synthase family.</text>
</comment>
<dbReference type="PIRSF" id="PIRSF001363">
    <property type="entry name" value="Malate_synth"/>
    <property type="match status" value="1"/>
</dbReference>
<evidence type="ECO:0000313" key="14">
    <source>
        <dbReference type="Proteomes" id="UP000619788"/>
    </source>
</evidence>
<evidence type="ECO:0000256" key="5">
    <source>
        <dbReference type="ARBA" id="ARBA00022679"/>
    </source>
</evidence>
<keyword evidence="4 9" id="KW-0816">Tricarboxylic acid cycle</keyword>
<dbReference type="FunFam" id="1.20.1220.12:FF:000001">
    <property type="entry name" value="Malate synthase"/>
    <property type="match status" value="1"/>
</dbReference>
<dbReference type="GO" id="GO:0005737">
    <property type="term" value="C:cytoplasm"/>
    <property type="evidence" value="ECO:0007669"/>
    <property type="project" value="TreeGrafter"/>
</dbReference>
<dbReference type="Gene3D" id="3.20.20.360">
    <property type="entry name" value="Malate synthase, domain 3"/>
    <property type="match status" value="1"/>
</dbReference>
<evidence type="ECO:0000259" key="10">
    <source>
        <dbReference type="Pfam" id="PF01274"/>
    </source>
</evidence>
<protein>
    <recommendedName>
        <fullName evidence="7 9">Malate synthase</fullName>
        <ecNumber evidence="2 9">2.3.3.9</ecNumber>
    </recommendedName>
</protein>
<dbReference type="InterPro" id="IPR048356">
    <property type="entry name" value="MS_N"/>
</dbReference>
<keyword evidence="5 9" id="KW-0808">Transferase</keyword>
<keyword evidence="3 9" id="KW-0329">Glyoxylate bypass</keyword>
<dbReference type="InterPro" id="IPR046363">
    <property type="entry name" value="MS_N_TIM-barrel_dom"/>
</dbReference>
<accession>A0A8J3SEZ1</accession>
<dbReference type="Pfam" id="PF20659">
    <property type="entry name" value="MS_C"/>
    <property type="match status" value="1"/>
</dbReference>
<evidence type="ECO:0000256" key="4">
    <source>
        <dbReference type="ARBA" id="ARBA00022532"/>
    </source>
</evidence>
<sequence>MDGVEITGTSQDRFDEILTPEALAFVAALQREFGARRLELLQARQARQAELSAGGTLDFLPETKHVRESEWKVAPPAPGLVDRRVEITGPVDRKMTINALNSGAKVWLADFEDANAPTWENTISGQLNLRDALDRTIDFETGGKSYTLKPDEELATVVVRPRGWHLEEKHLVLDGAPMSGSLVDFGLYFFHCAARQLAKGKGPYFYLPKMESHLEARLWNDVFVRAQELLGIPQGTIRATVLIETYPAAFEMEEILYELRDHSAGLNAGRWDYLFSVIKKFRTRGKEFLLPERNAVTMTAPFMRAYTELLVRTCHKRGAHAIGGMAAFIPSRRDAEVNKVALEKVRADKTRESGDGFDGSWVAHPDLVPICREVFDGVLGDKPNQLDRLREDVSVSAADLLAVSKTPGDITEAGLRNNVDVALRYLAAWMGGLGAVAIHNLMEDAATAEISRSQIWQWIHNDIRLADTGEVVTRELVERIIDEELAKIKAEPGYDEALYTQATALFKEVALDDDFAEFLTLPAYARMP</sequence>
<feature type="domain" description="Malate synthase N-terminal" evidence="11">
    <location>
        <begin position="2"/>
        <end position="65"/>
    </location>
</feature>
<evidence type="ECO:0000256" key="8">
    <source>
        <dbReference type="PIRSR" id="PIRSR001363-1"/>
    </source>
</evidence>
<feature type="domain" description="Malate synthase TIM barrel" evidence="10">
    <location>
        <begin position="156"/>
        <end position="402"/>
    </location>
</feature>
<feature type="active site" description="Proton donor" evidence="8">
    <location>
        <position position="444"/>
    </location>
</feature>
<evidence type="ECO:0000256" key="2">
    <source>
        <dbReference type="ARBA" id="ARBA00012636"/>
    </source>
</evidence>
<dbReference type="PROSITE" id="PS00510">
    <property type="entry name" value="MALATE_SYNTHASE"/>
    <property type="match status" value="1"/>
</dbReference>
<evidence type="ECO:0000256" key="6">
    <source>
        <dbReference type="ARBA" id="ARBA00047918"/>
    </source>
</evidence>
<name>A0A8J3SEZ1_9ACTN</name>
<dbReference type="PANTHER" id="PTHR42902">
    <property type="entry name" value="MALATE SYNTHASE"/>
    <property type="match status" value="1"/>
</dbReference>
<evidence type="ECO:0000256" key="7">
    <source>
        <dbReference type="ARBA" id="ARBA00068441"/>
    </source>
</evidence>
<dbReference type="GO" id="GO:0006097">
    <property type="term" value="P:glyoxylate cycle"/>
    <property type="evidence" value="ECO:0007669"/>
    <property type="project" value="UniProtKB-UniPathway"/>
</dbReference>
<dbReference type="InterPro" id="IPR044856">
    <property type="entry name" value="Malate_synth_C_sf"/>
</dbReference>
<dbReference type="GO" id="GO:0006099">
    <property type="term" value="P:tricarboxylic acid cycle"/>
    <property type="evidence" value="ECO:0007669"/>
    <property type="project" value="UniProtKB-KW"/>
</dbReference>
<gene>
    <name evidence="13" type="primary">aceB</name>
    <name evidence="13" type="ORF">Psi01_27290</name>
</gene>
<comment type="caution">
    <text evidence="13">The sequence shown here is derived from an EMBL/GenBank/DDBJ whole genome shotgun (WGS) entry which is preliminary data.</text>
</comment>
<comment type="pathway">
    <text evidence="9">Carbohydrate metabolism; glyoxylate cycle; (S)-malate from isocitrate: step 2/2.</text>
</comment>
<organism evidence="13 14">
    <name type="scientific">Planobispora siamensis</name>
    <dbReference type="NCBI Taxonomy" id="936338"/>
    <lineage>
        <taxon>Bacteria</taxon>
        <taxon>Bacillati</taxon>
        <taxon>Actinomycetota</taxon>
        <taxon>Actinomycetes</taxon>
        <taxon>Streptosporangiales</taxon>
        <taxon>Streptosporangiaceae</taxon>
        <taxon>Planobispora</taxon>
    </lineage>
</organism>
<dbReference type="InterPro" id="IPR019830">
    <property type="entry name" value="Malate_synthase_CS"/>
</dbReference>
<keyword evidence="14" id="KW-1185">Reference proteome</keyword>
<evidence type="ECO:0000313" key="13">
    <source>
        <dbReference type="EMBL" id="GIH92099.1"/>
    </source>
</evidence>
<dbReference type="Pfam" id="PF01274">
    <property type="entry name" value="MS_TIM-barrel"/>
    <property type="match status" value="1"/>
</dbReference>
<comment type="catalytic activity">
    <reaction evidence="6 9">
        <text>glyoxylate + acetyl-CoA + H2O = (S)-malate + CoA + H(+)</text>
        <dbReference type="Rhea" id="RHEA:18181"/>
        <dbReference type="ChEBI" id="CHEBI:15377"/>
        <dbReference type="ChEBI" id="CHEBI:15378"/>
        <dbReference type="ChEBI" id="CHEBI:15589"/>
        <dbReference type="ChEBI" id="CHEBI:36655"/>
        <dbReference type="ChEBI" id="CHEBI:57287"/>
        <dbReference type="ChEBI" id="CHEBI:57288"/>
        <dbReference type="EC" id="2.3.3.9"/>
    </reaction>
</comment>
<dbReference type="CDD" id="cd00727">
    <property type="entry name" value="malate_synt_A"/>
    <property type="match status" value="1"/>
</dbReference>
<dbReference type="Pfam" id="PF20656">
    <property type="entry name" value="MS_N"/>
    <property type="match status" value="1"/>
</dbReference>
<dbReference type="Proteomes" id="UP000619788">
    <property type="component" value="Unassembled WGS sequence"/>
</dbReference>
<dbReference type="PANTHER" id="PTHR42902:SF1">
    <property type="entry name" value="MALATE SYNTHASE 1-RELATED"/>
    <property type="match status" value="1"/>
</dbReference>
<reference evidence="13 14" key="1">
    <citation type="submission" date="2021-01" db="EMBL/GenBank/DDBJ databases">
        <title>Whole genome shotgun sequence of Planobispora siamensis NBRC 107568.</title>
        <authorList>
            <person name="Komaki H."/>
            <person name="Tamura T."/>
        </authorList>
    </citation>
    <scope>NUCLEOTIDE SEQUENCE [LARGE SCALE GENOMIC DNA]</scope>
    <source>
        <strain evidence="13 14">NBRC 107568</strain>
    </source>
</reference>
<proteinExistence type="inferred from homology"/>
<feature type="active site" description="Proton acceptor" evidence="8">
    <location>
        <position position="160"/>
    </location>
</feature>
<dbReference type="InterPro" id="IPR006252">
    <property type="entry name" value="Malate_synthA"/>
</dbReference>
<dbReference type="InterPro" id="IPR001465">
    <property type="entry name" value="Malate_synthase_TIM"/>
</dbReference>
<feature type="domain" description="Malate synthase C-terminal" evidence="12">
    <location>
        <begin position="410"/>
        <end position="526"/>
    </location>
</feature>
<dbReference type="EMBL" id="BOOJ01000024">
    <property type="protein sequence ID" value="GIH92099.1"/>
    <property type="molecule type" value="Genomic_DNA"/>
</dbReference>